<feature type="region of interest" description="Disordered" evidence="1">
    <location>
        <begin position="189"/>
        <end position="528"/>
    </location>
</feature>
<accession>A0AAW0XPG2</accession>
<dbReference type="EMBL" id="JARKIK010000018">
    <property type="protein sequence ID" value="KAK8746282.1"/>
    <property type="molecule type" value="Genomic_DNA"/>
</dbReference>
<comment type="caution">
    <text evidence="2">The sequence shown here is derived from an EMBL/GenBank/DDBJ whole genome shotgun (WGS) entry which is preliminary data.</text>
</comment>
<feature type="compositionally biased region" description="Pro residues" evidence="1">
    <location>
        <begin position="495"/>
        <end position="504"/>
    </location>
</feature>
<reference evidence="2" key="2">
    <citation type="submission" date="2024-01" db="EMBL/GenBank/DDBJ databases">
        <authorList>
            <person name="He J."/>
            <person name="Wang M."/>
            <person name="Zheng J."/>
            <person name="Liu Z."/>
        </authorList>
    </citation>
    <scope>NUCLEOTIDE SEQUENCE</scope>
    <source>
        <strain evidence="2">ZL_2023a</strain>
        <tissue evidence="2">Muscle</tissue>
    </source>
</reference>
<feature type="compositionally biased region" description="Polar residues" evidence="1">
    <location>
        <begin position="144"/>
        <end position="161"/>
    </location>
</feature>
<feature type="compositionally biased region" description="Basic residues" evidence="1">
    <location>
        <begin position="480"/>
        <end position="491"/>
    </location>
</feature>
<feature type="compositionally biased region" description="Polar residues" evidence="1">
    <location>
        <begin position="407"/>
        <end position="419"/>
    </location>
</feature>
<feature type="compositionally biased region" description="Low complexity" evidence="1">
    <location>
        <begin position="249"/>
        <end position="265"/>
    </location>
</feature>
<evidence type="ECO:0000313" key="2">
    <source>
        <dbReference type="EMBL" id="KAK8746282.1"/>
    </source>
</evidence>
<name>A0AAW0XPG2_CHEQU</name>
<feature type="compositionally biased region" description="Polar residues" evidence="1">
    <location>
        <begin position="342"/>
        <end position="353"/>
    </location>
</feature>
<gene>
    <name evidence="2" type="ORF">OTU49_017342</name>
</gene>
<evidence type="ECO:0000256" key="1">
    <source>
        <dbReference type="SAM" id="MobiDB-lite"/>
    </source>
</evidence>
<feature type="region of interest" description="Disordered" evidence="1">
    <location>
        <begin position="1"/>
        <end position="161"/>
    </location>
</feature>
<proteinExistence type="predicted"/>
<feature type="compositionally biased region" description="Polar residues" evidence="1">
    <location>
        <begin position="511"/>
        <end position="520"/>
    </location>
</feature>
<feature type="compositionally biased region" description="Polar residues" evidence="1">
    <location>
        <begin position="222"/>
        <end position="243"/>
    </location>
</feature>
<feature type="compositionally biased region" description="Low complexity" evidence="1">
    <location>
        <begin position="189"/>
        <end position="209"/>
    </location>
</feature>
<sequence>MTDTASPSPPASPTPSSSDDAPHILHTPTTSLASPSPVPSSSSSEPSSSTSCSNSPIVGESSGGCNSDGCEVTSGASTLEDPGSSRHRVESLITLDPPSSSIQFSPEVSSSNLGLDENSLSDAPHSFAAGANGSTSPRAPDSSEAATGSSHFRFNWQPRSSCPNLVVPSSSGWPQECLRPMSESLVSRSTWLSSSSSAATGTTGTPSSWHSGAFWGSLEASDVSSTGPPDSTKSTLEACQVSWQREYPSTASDELTSSTTLSHETVNSTIEVGATSSSWSQEGEGATAATWECDSLNSEVGATSSLSSWPPSSSTSTSQSTLDFASPSNTSPSNPPVNSTSQCPPESSLQLHTWRSRVISAPLSLTRVMPTAPPPRPPTPPRQPTPPTSRHRSHIQPPMSLRRSVSPPAQSYARVQSPSAVRRSLSPPQLQYAHHVPPVRRSASPPHHHAHAAQPPTPPRRSVSPVSFQGVLGQPLSPTVRRRTNHRHRSARTPSPRPPRPPNSTPASDPAPSQQQSPRPHSTKMRGR</sequence>
<feature type="compositionally biased region" description="Low complexity" evidence="1">
    <location>
        <begin position="27"/>
        <end position="56"/>
    </location>
</feature>
<dbReference type="EMBL" id="JARKIK010000018">
    <property type="protein sequence ID" value="KAK8746281.1"/>
    <property type="molecule type" value="Genomic_DNA"/>
</dbReference>
<feature type="compositionally biased region" description="Polar residues" evidence="1">
    <location>
        <begin position="266"/>
        <end position="281"/>
    </location>
</feature>
<feature type="compositionally biased region" description="Low complexity" evidence="1">
    <location>
        <begin position="303"/>
        <end position="341"/>
    </location>
</feature>
<feature type="compositionally biased region" description="Pro residues" evidence="1">
    <location>
        <begin position="371"/>
        <end position="387"/>
    </location>
</feature>
<feature type="compositionally biased region" description="Polar residues" evidence="1">
    <location>
        <begin position="97"/>
        <end position="121"/>
    </location>
</feature>
<protein>
    <submittedName>
        <fullName evidence="2">Uncharacterized protein</fullName>
    </submittedName>
</protein>
<dbReference type="EMBL" id="JARKIK010000018">
    <property type="protein sequence ID" value="KAK8746280.1"/>
    <property type="molecule type" value="Genomic_DNA"/>
</dbReference>
<keyword evidence="3" id="KW-1185">Reference proteome</keyword>
<evidence type="ECO:0000313" key="3">
    <source>
        <dbReference type="Proteomes" id="UP001445076"/>
    </source>
</evidence>
<reference evidence="2 3" key="1">
    <citation type="journal article" date="2024" name="BMC Genomics">
        <title>Genome assembly of redclaw crayfish (Cherax quadricarinatus) provides insights into its immune adaptation and hypoxia tolerance.</title>
        <authorList>
            <person name="Liu Z."/>
            <person name="Zheng J."/>
            <person name="Li H."/>
            <person name="Fang K."/>
            <person name="Wang S."/>
            <person name="He J."/>
            <person name="Zhou D."/>
            <person name="Weng S."/>
            <person name="Chi M."/>
            <person name="Gu Z."/>
            <person name="He J."/>
            <person name="Li F."/>
            <person name="Wang M."/>
        </authorList>
    </citation>
    <scope>NUCLEOTIDE SEQUENCE [LARGE SCALE GENOMIC DNA]</scope>
    <source>
        <strain evidence="2">ZL_2023a</strain>
    </source>
</reference>
<dbReference type="AlphaFoldDB" id="A0AAW0XPG2"/>
<organism evidence="2 3">
    <name type="scientific">Cherax quadricarinatus</name>
    <name type="common">Australian red claw crayfish</name>
    <dbReference type="NCBI Taxonomy" id="27406"/>
    <lineage>
        <taxon>Eukaryota</taxon>
        <taxon>Metazoa</taxon>
        <taxon>Ecdysozoa</taxon>
        <taxon>Arthropoda</taxon>
        <taxon>Crustacea</taxon>
        <taxon>Multicrustacea</taxon>
        <taxon>Malacostraca</taxon>
        <taxon>Eumalacostraca</taxon>
        <taxon>Eucarida</taxon>
        <taxon>Decapoda</taxon>
        <taxon>Pleocyemata</taxon>
        <taxon>Astacidea</taxon>
        <taxon>Parastacoidea</taxon>
        <taxon>Parastacidae</taxon>
        <taxon>Cherax</taxon>
    </lineage>
</organism>
<dbReference type="Proteomes" id="UP001445076">
    <property type="component" value="Unassembled WGS sequence"/>
</dbReference>